<reference evidence="1" key="1">
    <citation type="journal article" date="2022" name="bioRxiv">
        <title>Sequencing and chromosome-scale assembly of the giantPleurodeles waltlgenome.</title>
        <authorList>
            <person name="Brown T."/>
            <person name="Elewa A."/>
            <person name="Iarovenko S."/>
            <person name="Subramanian E."/>
            <person name="Araus A.J."/>
            <person name="Petzold A."/>
            <person name="Susuki M."/>
            <person name="Suzuki K.-i.T."/>
            <person name="Hayashi T."/>
            <person name="Toyoda A."/>
            <person name="Oliveira C."/>
            <person name="Osipova E."/>
            <person name="Leigh N.D."/>
            <person name="Simon A."/>
            <person name="Yun M.H."/>
        </authorList>
    </citation>
    <scope>NUCLEOTIDE SEQUENCE</scope>
    <source>
        <strain evidence="1">20211129_DDA</strain>
        <tissue evidence="1">Liver</tissue>
    </source>
</reference>
<keyword evidence="2" id="KW-1185">Reference proteome</keyword>
<dbReference type="Proteomes" id="UP001066276">
    <property type="component" value="Chromosome 3_2"/>
</dbReference>
<evidence type="ECO:0000313" key="2">
    <source>
        <dbReference type="Proteomes" id="UP001066276"/>
    </source>
</evidence>
<dbReference type="EMBL" id="JANPWB010000006">
    <property type="protein sequence ID" value="KAJ1177388.1"/>
    <property type="molecule type" value="Genomic_DNA"/>
</dbReference>
<sequence>MFGGEEYTIALDDLLEALLAFRREEEAFGTVSGFQINLSKSQALSLMLRKETVDLLSEQYSFQWQKDSIPYLGIWIAKAVLESSKMNYQLLLQSVKKTCPNGNFTLFHGLAE</sequence>
<dbReference type="AlphaFoldDB" id="A0AAV7TLS6"/>
<comment type="caution">
    <text evidence="1">The sequence shown here is derived from an EMBL/GenBank/DDBJ whole genome shotgun (WGS) entry which is preliminary data.</text>
</comment>
<protein>
    <submittedName>
        <fullName evidence="1">Uncharacterized protein</fullName>
    </submittedName>
</protein>
<organism evidence="1 2">
    <name type="scientific">Pleurodeles waltl</name>
    <name type="common">Iberian ribbed newt</name>
    <dbReference type="NCBI Taxonomy" id="8319"/>
    <lineage>
        <taxon>Eukaryota</taxon>
        <taxon>Metazoa</taxon>
        <taxon>Chordata</taxon>
        <taxon>Craniata</taxon>
        <taxon>Vertebrata</taxon>
        <taxon>Euteleostomi</taxon>
        <taxon>Amphibia</taxon>
        <taxon>Batrachia</taxon>
        <taxon>Caudata</taxon>
        <taxon>Salamandroidea</taxon>
        <taxon>Salamandridae</taxon>
        <taxon>Pleurodelinae</taxon>
        <taxon>Pleurodeles</taxon>
    </lineage>
</organism>
<proteinExistence type="predicted"/>
<gene>
    <name evidence="1" type="ORF">NDU88_002646</name>
</gene>
<accession>A0AAV7TLS6</accession>
<name>A0AAV7TLS6_PLEWA</name>
<evidence type="ECO:0000313" key="1">
    <source>
        <dbReference type="EMBL" id="KAJ1177388.1"/>
    </source>
</evidence>